<evidence type="ECO:0000313" key="19">
    <source>
        <dbReference type="Proteomes" id="UP001055712"/>
    </source>
</evidence>
<reference evidence="18" key="2">
    <citation type="submission" date="2020-11" db="EMBL/GenBank/DDBJ databases">
        <authorList>
            <person name="Cecchin M."/>
            <person name="Marcolungo L."/>
            <person name="Rossato M."/>
            <person name="Girolomoni L."/>
            <person name="Cosentino E."/>
            <person name="Cuine S."/>
            <person name="Li-Beisson Y."/>
            <person name="Delledonne M."/>
            <person name="Ballottari M."/>
        </authorList>
    </citation>
    <scope>NUCLEOTIDE SEQUENCE</scope>
    <source>
        <strain evidence="18">211/11P</strain>
        <tissue evidence="18">Whole cell</tissue>
    </source>
</reference>
<dbReference type="OrthoDB" id="420380at2759"/>
<dbReference type="InterPro" id="IPR006620">
    <property type="entry name" value="Pro_4_hyd_alph"/>
</dbReference>
<sequence length="349" mass="37778">MRAAVLLLMAASLAGAEALPRVARDLIGYSERKEASTFQGATDVQSSDPSSRPRGAKVLSWDPRIFLFQRLLTEEECDHMVSKAGPRLSRSGVVDVDQPNHETVSNIRTSYGMFFERGEDAVIRGVEQRLSEWSLIPEGHGEGLQVLRYEDGEEYQPHFDYFFDTLSVSNGGNRLATILIYLAEPEFGGETVFPNVPVPPSQTLAAGYSECAMKGLAVRPRKGDAVLFFSLRTEGTLDKGSLHGSCPTLKGTKYAATKWYHVAHYALGGERAVTVKHQVFVPPPPPAPPGCKDEKAACQGWAEGGECSSNPGFMVGTPDQPGECLLSCGRCDLMPQGASLRSRRAGGLA</sequence>
<feature type="region of interest" description="Disordered" evidence="15">
    <location>
        <begin position="37"/>
        <end position="56"/>
    </location>
</feature>
<feature type="signal peptide" evidence="16">
    <location>
        <begin position="1"/>
        <end position="18"/>
    </location>
</feature>
<evidence type="ECO:0000256" key="1">
    <source>
        <dbReference type="ARBA" id="ARBA00001961"/>
    </source>
</evidence>
<dbReference type="EC" id="1.14.11.2" evidence="4"/>
<evidence type="ECO:0000256" key="7">
    <source>
        <dbReference type="ARBA" id="ARBA00022964"/>
    </source>
</evidence>
<dbReference type="PROSITE" id="PS51471">
    <property type="entry name" value="FE2OG_OXY"/>
    <property type="match status" value="1"/>
</dbReference>
<dbReference type="InterPro" id="IPR044862">
    <property type="entry name" value="Pro_4_hyd_alph_FE2OG_OXY"/>
</dbReference>
<name>A0A9D4YWW3_CHLVU</name>
<evidence type="ECO:0000256" key="8">
    <source>
        <dbReference type="ARBA" id="ARBA00022968"/>
    </source>
</evidence>
<dbReference type="GO" id="GO:0031418">
    <property type="term" value="F:L-ascorbic acid binding"/>
    <property type="evidence" value="ECO:0007669"/>
    <property type="project" value="InterPro"/>
</dbReference>
<keyword evidence="8" id="KW-0735">Signal-anchor</keyword>
<dbReference type="Proteomes" id="UP001055712">
    <property type="component" value="Unassembled WGS sequence"/>
</dbReference>
<evidence type="ECO:0000256" key="10">
    <source>
        <dbReference type="ARBA" id="ARBA00023002"/>
    </source>
</evidence>
<evidence type="ECO:0000256" key="16">
    <source>
        <dbReference type="SAM" id="SignalP"/>
    </source>
</evidence>
<evidence type="ECO:0000313" key="18">
    <source>
        <dbReference type="EMBL" id="KAI3430483.1"/>
    </source>
</evidence>
<dbReference type="PANTHER" id="PTHR10869:SF238">
    <property type="entry name" value="PROLYL 4-HYDROXYLASE 6-RELATED"/>
    <property type="match status" value="1"/>
</dbReference>
<keyword evidence="11" id="KW-0408">Iron</keyword>
<feature type="domain" description="Fe2OG dioxygenase" evidence="17">
    <location>
        <begin position="140"/>
        <end position="262"/>
    </location>
</feature>
<evidence type="ECO:0000256" key="13">
    <source>
        <dbReference type="ARBA" id="ARBA00023180"/>
    </source>
</evidence>
<comment type="catalytic activity">
    <reaction evidence="14">
        <text>L-prolyl-[collagen] + 2-oxoglutarate + O2 = trans-4-hydroxy-L-prolyl-[collagen] + succinate + CO2</text>
        <dbReference type="Rhea" id="RHEA:18945"/>
        <dbReference type="Rhea" id="RHEA-COMP:11676"/>
        <dbReference type="Rhea" id="RHEA-COMP:11680"/>
        <dbReference type="ChEBI" id="CHEBI:15379"/>
        <dbReference type="ChEBI" id="CHEBI:16526"/>
        <dbReference type="ChEBI" id="CHEBI:16810"/>
        <dbReference type="ChEBI" id="CHEBI:30031"/>
        <dbReference type="ChEBI" id="CHEBI:50342"/>
        <dbReference type="ChEBI" id="CHEBI:61965"/>
        <dbReference type="EC" id="1.14.11.2"/>
    </reaction>
</comment>
<evidence type="ECO:0000259" key="17">
    <source>
        <dbReference type="PROSITE" id="PS51471"/>
    </source>
</evidence>
<dbReference type="SMART" id="SM00702">
    <property type="entry name" value="P4Hc"/>
    <property type="match status" value="1"/>
</dbReference>
<feature type="compositionally biased region" description="Polar residues" evidence="15">
    <location>
        <begin position="37"/>
        <end position="50"/>
    </location>
</feature>
<dbReference type="InterPro" id="IPR045054">
    <property type="entry name" value="P4HA-like"/>
</dbReference>
<keyword evidence="10" id="KW-0560">Oxidoreductase</keyword>
<gene>
    <name evidence="18" type="ORF">D9Q98_005078</name>
</gene>
<keyword evidence="13" id="KW-0325">Glycoprotein</keyword>
<dbReference type="Pfam" id="PF13640">
    <property type="entry name" value="2OG-FeII_Oxy_3"/>
    <property type="match status" value="1"/>
</dbReference>
<evidence type="ECO:0000256" key="6">
    <source>
        <dbReference type="ARBA" id="ARBA00022723"/>
    </source>
</evidence>
<evidence type="ECO:0000256" key="11">
    <source>
        <dbReference type="ARBA" id="ARBA00023004"/>
    </source>
</evidence>
<keyword evidence="6" id="KW-0479">Metal-binding</keyword>
<keyword evidence="12" id="KW-0472">Membrane</keyword>
<accession>A0A9D4YWW3</accession>
<proteinExistence type="inferred from homology"/>
<dbReference type="GO" id="GO:0004656">
    <property type="term" value="F:procollagen-proline 4-dioxygenase activity"/>
    <property type="evidence" value="ECO:0007669"/>
    <property type="project" value="UniProtKB-EC"/>
</dbReference>
<dbReference type="InterPro" id="IPR005123">
    <property type="entry name" value="Oxoglu/Fe-dep_dioxygenase_dom"/>
</dbReference>
<keyword evidence="19" id="KW-1185">Reference proteome</keyword>
<reference evidence="18" key="1">
    <citation type="journal article" date="2019" name="Plant J.">
        <title>Chlorella vulgaris genome assembly and annotation reveals the molecular basis for metabolic acclimation to high light conditions.</title>
        <authorList>
            <person name="Cecchin M."/>
            <person name="Marcolungo L."/>
            <person name="Rossato M."/>
            <person name="Girolomoni L."/>
            <person name="Cosentino E."/>
            <person name="Cuine S."/>
            <person name="Li-Beisson Y."/>
            <person name="Delledonne M."/>
            <person name="Ballottari M."/>
        </authorList>
    </citation>
    <scope>NUCLEOTIDE SEQUENCE</scope>
    <source>
        <strain evidence="18">211/11P</strain>
    </source>
</reference>
<comment type="similarity">
    <text evidence="3">Belongs to the P4HA family.</text>
</comment>
<keyword evidence="9" id="KW-1133">Transmembrane helix</keyword>
<evidence type="ECO:0000256" key="4">
    <source>
        <dbReference type="ARBA" id="ARBA00012269"/>
    </source>
</evidence>
<keyword evidence="16" id="KW-0732">Signal</keyword>
<evidence type="ECO:0000256" key="15">
    <source>
        <dbReference type="SAM" id="MobiDB-lite"/>
    </source>
</evidence>
<protein>
    <recommendedName>
        <fullName evidence="4">procollagen-proline 4-dioxygenase</fullName>
        <ecNumber evidence="4">1.14.11.2</ecNumber>
    </recommendedName>
</protein>
<dbReference type="AlphaFoldDB" id="A0A9D4YWW3"/>
<comment type="subcellular location">
    <subcellularLocation>
        <location evidence="2">Endoplasmic reticulum membrane</location>
        <topology evidence="2">Single-pass type II membrane protein</topology>
    </subcellularLocation>
</comment>
<dbReference type="FunFam" id="2.60.120.620:FF:000002">
    <property type="entry name" value="Prolyl 4-hydroxylase 4"/>
    <property type="match status" value="1"/>
</dbReference>
<evidence type="ECO:0000256" key="9">
    <source>
        <dbReference type="ARBA" id="ARBA00022989"/>
    </source>
</evidence>
<comment type="cofactor">
    <cofactor evidence="1">
        <name>L-ascorbate</name>
        <dbReference type="ChEBI" id="CHEBI:38290"/>
    </cofactor>
</comment>
<evidence type="ECO:0000256" key="5">
    <source>
        <dbReference type="ARBA" id="ARBA00022692"/>
    </source>
</evidence>
<evidence type="ECO:0000256" key="3">
    <source>
        <dbReference type="ARBA" id="ARBA00006511"/>
    </source>
</evidence>
<keyword evidence="5" id="KW-0812">Transmembrane</keyword>
<keyword evidence="7" id="KW-0223">Dioxygenase</keyword>
<dbReference type="EMBL" id="SIDB01000007">
    <property type="protein sequence ID" value="KAI3430483.1"/>
    <property type="molecule type" value="Genomic_DNA"/>
</dbReference>
<feature type="chain" id="PRO_5039303834" description="procollagen-proline 4-dioxygenase" evidence="16">
    <location>
        <begin position="19"/>
        <end position="349"/>
    </location>
</feature>
<dbReference type="Gene3D" id="2.60.120.620">
    <property type="entry name" value="q2cbj1_9rhob like domain"/>
    <property type="match status" value="1"/>
</dbReference>
<dbReference type="PANTHER" id="PTHR10869">
    <property type="entry name" value="PROLYL 4-HYDROXYLASE ALPHA SUBUNIT"/>
    <property type="match status" value="1"/>
</dbReference>
<organism evidence="18 19">
    <name type="scientific">Chlorella vulgaris</name>
    <name type="common">Green alga</name>
    <dbReference type="NCBI Taxonomy" id="3077"/>
    <lineage>
        <taxon>Eukaryota</taxon>
        <taxon>Viridiplantae</taxon>
        <taxon>Chlorophyta</taxon>
        <taxon>core chlorophytes</taxon>
        <taxon>Trebouxiophyceae</taxon>
        <taxon>Chlorellales</taxon>
        <taxon>Chlorellaceae</taxon>
        <taxon>Chlorella clade</taxon>
        <taxon>Chlorella</taxon>
    </lineage>
</organism>
<dbReference type="GO" id="GO:0005789">
    <property type="term" value="C:endoplasmic reticulum membrane"/>
    <property type="evidence" value="ECO:0007669"/>
    <property type="project" value="UniProtKB-SubCell"/>
</dbReference>
<comment type="caution">
    <text evidence="18">The sequence shown here is derived from an EMBL/GenBank/DDBJ whole genome shotgun (WGS) entry which is preliminary data.</text>
</comment>
<dbReference type="GO" id="GO:0005506">
    <property type="term" value="F:iron ion binding"/>
    <property type="evidence" value="ECO:0007669"/>
    <property type="project" value="InterPro"/>
</dbReference>
<evidence type="ECO:0000256" key="14">
    <source>
        <dbReference type="ARBA" id="ARBA00049169"/>
    </source>
</evidence>
<evidence type="ECO:0000256" key="12">
    <source>
        <dbReference type="ARBA" id="ARBA00023136"/>
    </source>
</evidence>
<evidence type="ECO:0000256" key="2">
    <source>
        <dbReference type="ARBA" id="ARBA00004648"/>
    </source>
</evidence>